<dbReference type="GO" id="GO:0016887">
    <property type="term" value="F:ATP hydrolysis activity"/>
    <property type="evidence" value="ECO:0000318"/>
    <property type="project" value="GO_Central"/>
</dbReference>
<gene>
    <name evidence="11" type="ORF">TCM_018702</name>
</gene>
<dbReference type="PROSITE" id="PS51903">
    <property type="entry name" value="CLP_R"/>
    <property type="match status" value="1"/>
</dbReference>
<dbReference type="InParanoid" id="A0A061EGS6"/>
<dbReference type="FunFam" id="1.10.8.60:FF:000017">
    <property type="entry name" value="ATP-dependent chaperone ClpB"/>
    <property type="match status" value="1"/>
</dbReference>
<dbReference type="InterPro" id="IPR003959">
    <property type="entry name" value="ATPase_AAA_core"/>
</dbReference>
<proteinExistence type="inferred from homology"/>
<keyword evidence="12" id="KW-1185">Reference proteome</keyword>
<dbReference type="NCBIfam" id="TIGR03346">
    <property type="entry name" value="chaperone_ClpB"/>
    <property type="match status" value="1"/>
</dbReference>
<dbReference type="EMBL" id="CM001882">
    <property type="protein sequence ID" value="EOY03602.1"/>
    <property type="molecule type" value="Genomic_DNA"/>
</dbReference>
<feature type="domain" description="Clp R" evidence="10">
    <location>
        <begin position="81"/>
        <end position="225"/>
    </location>
</feature>
<dbReference type="PRINTS" id="PR00300">
    <property type="entry name" value="CLPPROTEASEA"/>
</dbReference>
<dbReference type="GO" id="GO:0005524">
    <property type="term" value="F:ATP binding"/>
    <property type="evidence" value="ECO:0007669"/>
    <property type="project" value="UniProtKB-KW"/>
</dbReference>
<dbReference type="InterPro" id="IPR003593">
    <property type="entry name" value="AAA+_ATPase"/>
</dbReference>
<comment type="similarity">
    <text evidence="1 8">Belongs to the ClpA/ClpB family.</text>
</comment>
<keyword evidence="3 8" id="KW-0547">Nucleotide-binding</keyword>
<dbReference type="PROSITE" id="PS00870">
    <property type="entry name" value="CLPAB_1"/>
    <property type="match status" value="1"/>
</dbReference>
<dbReference type="InterPro" id="IPR028299">
    <property type="entry name" value="ClpA/B_CS2"/>
</dbReference>
<dbReference type="eggNOG" id="KOG1051">
    <property type="taxonomic scope" value="Eukaryota"/>
</dbReference>
<protein>
    <submittedName>
        <fullName evidence="11">Casein lytic proteinase B3 isoform 1</fullName>
    </submittedName>
</protein>
<dbReference type="InterPro" id="IPR001270">
    <property type="entry name" value="ClpA/B"/>
</dbReference>
<dbReference type="Pfam" id="PF00004">
    <property type="entry name" value="AAA"/>
    <property type="match status" value="1"/>
</dbReference>
<evidence type="ECO:0000256" key="9">
    <source>
        <dbReference type="SAM" id="Coils"/>
    </source>
</evidence>
<dbReference type="GO" id="GO:0034605">
    <property type="term" value="P:cellular response to heat"/>
    <property type="evidence" value="ECO:0000318"/>
    <property type="project" value="GO_Central"/>
</dbReference>
<dbReference type="FunFam" id="3.40.50.300:FF:000120">
    <property type="entry name" value="ATP-dependent chaperone ClpB"/>
    <property type="match status" value="1"/>
</dbReference>
<dbReference type="Pfam" id="PF17871">
    <property type="entry name" value="AAA_lid_9"/>
    <property type="match status" value="1"/>
</dbReference>
<evidence type="ECO:0000256" key="2">
    <source>
        <dbReference type="ARBA" id="ARBA00022737"/>
    </source>
</evidence>
<evidence type="ECO:0000259" key="10">
    <source>
        <dbReference type="PROSITE" id="PS51903"/>
    </source>
</evidence>
<organism evidence="11 12">
    <name type="scientific">Theobroma cacao</name>
    <name type="common">Cacao</name>
    <name type="synonym">Cocoa</name>
    <dbReference type="NCBI Taxonomy" id="3641"/>
    <lineage>
        <taxon>Eukaryota</taxon>
        <taxon>Viridiplantae</taxon>
        <taxon>Streptophyta</taxon>
        <taxon>Embryophyta</taxon>
        <taxon>Tracheophyta</taxon>
        <taxon>Spermatophyta</taxon>
        <taxon>Magnoliopsida</taxon>
        <taxon>eudicotyledons</taxon>
        <taxon>Gunneridae</taxon>
        <taxon>Pentapetalae</taxon>
        <taxon>rosids</taxon>
        <taxon>malvids</taxon>
        <taxon>Malvales</taxon>
        <taxon>Malvaceae</taxon>
        <taxon>Byttnerioideae</taxon>
        <taxon>Theobroma</taxon>
    </lineage>
</organism>
<dbReference type="InterPro" id="IPR050130">
    <property type="entry name" value="ClpA_ClpB"/>
</dbReference>
<dbReference type="InterPro" id="IPR017730">
    <property type="entry name" value="Chaperonin_ClpB"/>
</dbReference>
<dbReference type="Proteomes" id="UP000026915">
    <property type="component" value="Chromosome 4"/>
</dbReference>
<dbReference type="PANTHER" id="PTHR11638:SF18">
    <property type="entry name" value="HEAT SHOCK PROTEIN 104"/>
    <property type="match status" value="1"/>
</dbReference>
<evidence type="ECO:0000256" key="3">
    <source>
        <dbReference type="ARBA" id="ARBA00022741"/>
    </source>
</evidence>
<keyword evidence="2 7" id="KW-0677">Repeat</keyword>
<dbReference type="FunFam" id="1.10.1780.10:FF:000006">
    <property type="entry name" value="Chaperone protein ClpB3, chloroplastic"/>
    <property type="match status" value="1"/>
</dbReference>
<dbReference type="InterPro" id="IPR004176">
    <property type="entry name" value="Clp_R_N"/>
</dbReference>
<dbReference type="FunFam" id="3.40.50.300:FF:000025">
    <property type="entry name" value="ATP-dependent Clp protease subunit"/>
    <property type="match status" value="1"/>
</dbReference>
<evidence type="ECO:0000256" key="4">
    <source>
        <dbReference type="ARBA" id="ARBA00022840"/>
    </source>
</evidence>
<dbReference type="FunCoup" id="A0A061EGS6">
    <property type="interactions" value="531"/>
</dbReference>
<dbReference type="Pfam" id="PF02861">
    <property type="entry name" value="Clp_N"/>
    <property type="match status" value="1"/>
</dbReference>
<dbReference type="Gene3D" id="1.10.1780.10">
    <property type="entry name" value="Clp, N-terminal domain"/>
    <property type="match status" value="1"/>
</dbReference>
<name>A0A061EGS6_THECC</name>
<evidence type="ECO:0000256" key="5">
    <source>
        <dbReference type="ARBA" id="ARBA00022946"/>
    </source>
</evidence>
<reference evidence="11 12" key="1">
    <citation type="journal article" date="2013" name="Genome Biol.">
        <title>The genome sequence of the most widely cultivated cacao type and its use to identify candidate genes regulating pod color.</title>
        <authorList>
            <person name="Motamayor J.C."/>
            <person name="Mockaitis K."/>
            <person name="Schmutz J."/>
            <person name="Haiminen N."/>
            <person name="Iii D.L."/>
            <person name="Cornejo O."/>
            <person name="Findley S.D."/>
            <person name="Zheng P."/>
            <person name="Utro F."/>
            <person name="Royaert S."/>
            <person name="Saski C."/>
            <person name="Jenkins J."/>
            <person name="Podicheti R."/>
            <person name="Zhao M."/>
            <person name="Scheffler B.E."/>
            <person name="Stack J.C."/>
            <person name="Feltus F.A."/>
            <person name="Mustiga G.M."/>
            <person name="Amores F."/>
            <person name="Phillips W."/>
            <person name="Marelli J.P."/>
            <person name="May G.D."/>
            <person name="Shapiro H."/>
            <person name="Ma J."/>
            <person name="Bustamante C.D."/>
            <person name="Schnell R.J."/>
            <person name="Main D."/>
            <person name="Gilbert D."/>
            <person name="Parida L."/>
            <person name="Kuhn D.N."/>
        </authorList>
    </citation>
    <scope>NUCLEOTIDE SEQUENCE [LARGE SCALE GENOMIC DNA]</scope>
    <source>
        <strain evidence="12">cv. Matina 1-6</strain>
    </source>
</reference>
<dbReference type="SUPFAM" id="SSF52540">
    <property type="entry name" value="P-loop containing nucleoside triphosphate hydrolases"/>
    <property type="match status" value="2"/>
</dbReference>
<keyword evidence="9" id="KW-0175">Coiled coil</keyword>
<dbReference type="FunFam" id="3.40.50.300:FF:000010">
    <property type="entry name" value="Chaperone clpB 1, putative"/>
    <property type="match status" value="1"/>
</dbReference>
<evidence type="ECO:0000313" key="12">
    <source>
        <dbReference type="Proteomes" id="UP000026915"/>
    </source>
</evidence>
<dbReference type="Gramene" id="EOY03602">
    <property type="protein sequence ID" value="EOY03602"/>
    <property type="gene ID" value="TCM_018702"/>
</dbReference>
<sequence length="974" mass="109521">MAAAASSSTASFSGVSLCATRSISNKNNLFLAPPRLSLSFPSKPNSLKSLQFKRNGGFRRFPKTSSSSFIVRCDASTGRITQQEFTEMAWQAIVSSPDVAKENKHQIVETEHLMKALLEQKNGLARRIFSKVGVDNTRLLEATDKFIQRQPKVLSESAGSMLGRDLEALIQRARECKKEYGDSFVSVEHLVLGFTQDQRFGKQLFRDFQISHLSLKSAIESIRGRQSVIDQDPEGKYEALEKYGKDLTEMAKEGKLDPVIGRDDEIRRCIQILSRRTKNNPVLIGEPGVGKTAISEGLAQRIVQGDVPQALMNRKLISLDMGALIAGAKYRGEFEDRLKAVLREVTESEGQIILFIDEIHTVVGAGATNGAMDAGNLLKPMLGRGELRCIGATTLDEYRKYIEKDPALERRFQQVYVDQPSVEDTISILRGLRERYELHHGVRISDSALVEAAILSDRYISGRFLPDKAIDLVDEAAAKLKMEITSKPTALDEINRSVLKLEMERLSLTNDTDKASRDRLTRLEAELSLLKEKQAELTEQWEHEKTVMTRIQSIKEEIDRVNLEIQQAEREYDLNRAAELKYGSLNSLQRQLADAEKELDEYIKSGKSMLREEVTGNDIAEVVSKWTGIPVSKLQQSEREKLLHLEEELHKRVVGQDPAVRSVAEAIQRSRAGLSDPRRPIASFMFMGPTGVGKTELAKALASYLFNTEEALVRIDMSEYMEKHAVSRLIGAPPGYVGYEEGGQLTEIVRRRPYAVILFDEIEKAHGDVFNVFLQILDDGRVTDSQGRTVSFTNTVIIMTSNVGSQYILNSDEDTPKDIAYDTIKQRVMEAARAVFRPEFMNRVDEYIVFQPLDREQINSIVKLQLERVQKRIGDRKIKLQVTDGAIQLLGSLGYDPNYGARPVKRVIQQNVENELAKGILRGEFKDEDSILVDTELTAFANGQLPQQKLIFRRLDRDSETQATDSEEALSQTV</sequence>
<evidence type="ECO:0000313" key="11">
    <source>
        <dbReference type="EMBL" id="EOY03602.1"/>
    </source>
</evidence>
<dbReference type="GO" id="GO:0005737">
    <property type="term" value="C:cytoplasm"/>
    <property type="evidence" value="ECO:0000318"/>
    <property type="project" value="GO_Central"/>
</dbReference>
<dbReference type="InterPro" id="IPR036628">
    <property type="entry name" value="Clp_N_dom_sf"/>
</dbReference>
<dbReference type="Pfam" id="PF10431">
    <property type="entry name" value="ClpB_D2-small"/>
    <property type="match status" value="1"/>
</dbReference>
<evidence type="ECO:0000256" key="7">
    <source>
        <dbReference type="PROSITE-ProRule" id="PRU01251"/>
    </source>
</evidence>
<dbReference type="CDD" id="cd00009">
    <property type="entry name" value="AAA"/>
    <property type="match status" value="1"/>
</dbReference>
<dbReference type="SMART" id="SM01086">
    <property type="entry name" value="ClpB_D2-small"/>
    <property type="match status" value="1"/>
</dbReference>
<dbReference type="InterPro" id="IPR041546">
    <property type="entry name" value="ClpA/ClpB_AAA_lid"/>
</dbReference>
<dbReference type="Pfam" id="PF07724">
    <property type="entry name" value="AAA_2"/>
    <property type="match status" value="1"/>
</dbReference>
<dbReference type="SMART" id="SM00382">
    <property type="entry name" value="AAA"/>
    <property type="match status" value="2"/>
</dbReference>
<dbReference type="Gene3D" id="1.10.8.60">
    <property type="match status" value="1"/>
</dbReference>
<evidence type="ECO:0000256" key="8">
    <source>
        <dbReference type="RuleBase" id="RU004432"/>
    </source>
</evidence>
<dbReference type="PROSITE" id="PS00871">
    <property type="entry name" value="CLPAB_2"/>
    <property type="match status" value="1"/>
</dbReference>
<keyword evidence="5" id="KW-0809">Transit peptide</keyword>
<dbReference type="SUPFAM" id="SSF81923">
    <property type="entry name" value="Double Clp-N motif"/>
    <property type="match status" value="1"/>
</dbReference>
<accession>A0A061EGS6</accession>
<dbReference type="STRING" id="3641.A0A061EGS6"/>
<keyword evidence="4 8" id="KW-0067">ATP-binding</keyword>
<feature type="coiled-coil region" evidence="9">
    <location>
        <begin position="513"/>
        <end position="612"/>
    </location>
</feature>
<dbReference type="Gene3D" id="3.40.50.300">
    <property type="entry name" value="P-loop containing nucleotide triphosphate hydrolases"/>
    <property type="match status" value="3"/>
</dbReference>
<dbReference type="OMA" id="VSKMMQG"/>
<dbReference type="GO" id="GO:0042026">
    <property type="term" value="P:protein refolding"/>
    <property type="evidence" value="ECO:0007669"/>
    <property type="project" value="InterPro"/>
</dbReference>
<dbReference type="InterPro" id="IPR027417">
    <property type="entry name" value="P-loop_NTPase"/>
</dbReference>
<dbReference type="CDD" id="cd19499">
    <property type="entry name" value="RecA-like_ClpB_Hsp104-like"/>
    <property type="match status" value="1"/>
</dbReference>
<evidence type="ECO:0000256" key="1">
    <source>
        <dbReference type="ARBA" id="ARBA00008675"/>
    </source>
</evidence>
<dbReference type="HOGENOM" id="CLU_005070_4_2_1"/>
<dbReference type="AlphaFoldDB" id="A0A061EGS6"/>
<dbReference type="InterPro" id="IPR019489">
    <property type="entry name" value="Clp_ATPase_C"/>
</dbReference>
<dbReference type="PANTHER" id="PTHR11638">
    <property type="entry name" value="ATP-DEPENDENT CLP PROTEASE"/>
    <property type="match status" value="1"/>
</dbReference>
<keyword evidence="6 8" id="KW-0143">Chaperone</keyword>
<dbReference type="InterPro" id="IPR018368">
    <property type="entry name" value="ClpA/B_CS1"/>
</dbReference>
<evidence type="ECO:0000256" key="6">
    <source>
        <dbReference type="ARBA" id="ARBA00023186"/>
    </source>
</evidence>